<dbReference type="GO" id="GO:0017183">
    <property type="term" value="P:protein histidyl modification to diphthamide"/>
    <property type="evidence" value="ECO:0007669"/>
    <property type="project" value="TreeGrafter"/>
</dbReference>
<evidence type="ECO:0000256" key="4">
    <source>
        <dbReference type="ARBA" id="ARBA00022801"/>
    </source>
</evidence>
<dbReference type="PANTHER" id="PTHR46042">
    <property type="entry name" value="DIPHTHINE METHYLTRANSFERASE"/>
    <property type="match status" value="1"/>
</dbReference>
<dbReference type="InterPro" id="IPR001680">
    <property type="entry name" value="WD40_rpt"/>
</dbReference>
<dbReference type="PANTHER" id="PTHR46042:SF1">
    <property type="entry name" value="DIPHTHINE METHYLTRANSFERASE"/>
    <property type="match status" value="1"/>
</dbReference>
<name>A0A6A4IEC0_9AGAR</name>
<dbReference type="AlphaFoldDB" id="A0A6A4IEC0"/>
<comment type="catalytic activity">
    <reaction evidence="7">
        <text>diphthine methyl ester-[translation elongation factor 2] + H2O = diphthine-[translation elongation factor 2] + methanol + H(+)</text>
        <dbReference type="Rhea" id="RHEA:42656"/>
        <dbReference type="Rhea" id="RHEA-COMP:10172"/>
        <dbReference type="Rhea" id="RHEA-COMP:10173"/>
        <dbReference type="ChEBI" id="CHEBI:15377"/>
        <dbReference type="ChEBI" id="CHEBI:15378"/>
        <dbReference type="ChEBI" id="CHEBI:17790"/>
        <dbReference type="ChEBI" id="CHEBI:79005"/>
        <dbReference type="ChEBI" id="CHEBI:82696"/>
        <dbReference type="EC" id="3.1.1.97"/>
    </reaction>
</comment>
<dbReference type="Gene3D" id="2.130.10.10">
    <property type="entry name" value="YVTN repeat-like/Quinoprotein amine dehydrogenase"/>
    <property type="match status" value="1"/>
</dbReference>
<keyword evidence="3" id="KW-0677">Repeat</keyword>
<proteinExistence type="inferred from homology"/>
<dbReference type="GO" id="GO:0005737">
    <property type="term" value="C:cytoplasm"/>
    <property type="evidence" value="ECO:0007669"/>
    <property type="project" value="TreeGrafter"/>
</dbReference>
<evidence type="ECO:0000313" key="9">
    <source>
        <dbReference type="Proteomes" id="UP000799118"/>
    </source>
</evidence>
<sequence length="360" mass="40264">MFDTILPADSLEFCPHPDARDIFVCGTYNLVKSDEIVRTAPQKRNGQCLVFRCEYDQDDIAQSSFNKIQVINYPALPDMKWCHRSASSKATLGVAGSEGEIFLLDWNSEESRLEETSRVNISHDSETLCLSLDWSNRRNPRSNLGKMVVSLSSGDLVLLEPTESSLSSTSTWKAHDHEPWIAAWNYWDTNVVYSGGDDFKLKTWDTRALHDPIFVNKRFDAGITTIQSHPYIEHLLAVGSYDSSVSLFDMRKPLVPLSKTDIGGGAWRVKWHPSASRKSDLLVACMHDGFKILRFDGLASEAASPEDISQGGSGSIVQHFDKHESLAYGVDWSFAPSSNDQKTAIASCSFYDHTLHFWSG</sequence>
<comment type="pathway">
    <text evidence="1">Protein modification; peptidyl-diphthamide biosynthesis.</text>
</comment>
<evidence type="ECO:0000256" key="5">
    <source>
        <dbReference type="ARBA" id="ARBA00038092"/>
    </source>
</evidence>
<dbReference type="Proteomes" id="UP000799118">
    <property type="component" value="Unassembled WGS sequence"/>
</dbReference>
<accession>A0A6A4IEC0</accession>
<dbReference type="OrthoDB" id="1930760at2759"/>
<comment type="similarity">
    <text evidence="5">Belongs to the DPH7 family.</text>
</comment>
<dbReference type="InterPro" id="IPR036322">
    <property type="entry name" value="WD40_repeat_dom_sf"/>
</dbReference>
<dbReference type="EMBL" id="ML769392">
    <property type="protein sequence ID" value="KAE9408063.1"/>
    <property type="molecule type" value="Genomic_DNA"/>
</dbReference>
<evidence type="ECO:0000256" key="1">
    <source>
        <dbReference type="ARBA" id="ARBA00005156"/>
    </source>
</evidence>
<organism evidence="8 9">
    <name type="scientific">Gymnopus androsaceus JB14</name>
    <dbReference type="NCBI Taxonomy" id="1447944"/>
    <lineage>
        <taxon>Eukaryota</taxon>
        <taxon>Fungi</taxon>
        <taxon>Dikarya</taxon>
        <taxon>Basidiomycota</taxon>
        <taxon>Agaricomycotina</taxon>
        <taxon>Agaricomycetes</taxon>
        <taxon>Agaricomycetidae</taxon>
        <taxon>Agaricales</taxon>
        <taxon>Marasmiineae</taxon>
        <taxon>Omphalotaceae</taxon>
        <taxon>Gymnopus</taxon>
    </lineage>
</organism>
<protein>
    <recommendedName>
        <fullName evidence="6">methylated diphthine methylhydrolase</fullName>
        <ecNumber evidence="6">3.1.1.97</ecNumber>
    </recommendedName>
</protein>
<dbReference type="SUPFAM" id="SSF50978">
    <property type="entry name" value="WD40 repeat-like"/>
    <property type="match status" value="1"/>
</dbReference>
<keyword evidence="2" id="KW-0853">WD repeat</keyword>
<evidence type="ECO:0000256" key="3">
    <source>
        <dbReference type="ARBA" id="ARBA00022737"/>
    </source>
</evidence>
<keyword evidence="9" id="KW-1185">Reference proteome</keyword>
<evidence type="ECO:0000313" key="8">
    <source>
        <dbReference type="EMBL" id="KAE9408063.1"/>
    </source>
</evidence>
<dbReference type="GO" id="GO:0061685">
    <property type="term" value="F:diphthine methylesterase activity"/>
    <property type="evidence" value="ECO:0007669"/>
    <property type="project" value="UniProtKB-EC"/>
</dbReference>
<evidence type="ECO:0000256" key="2">
    <source>
        <dbReference type="ARBA" id="ARBA00022574"/>
    </source>
</evidence>
<dbReference type="InterPro" id="IPR015943">
    <property type="entry name" value="WD40/YVTN_repeat-like_dom_sf"/>
</dbReference>
<evidence type="ECO:0000256" key="6">
    <source>
        <dbReference type="ARBA" id="ARBA00039131"/>
    </source>
</evidence>
<gene>
    <name evidence="8" type="ORF">BT96DRAFT_1013545</name>
</gene>
<dbReference type="InterPro" id="IPR052415">
    <property type="entry name" value="Diphthine_MTase"/>
</dbReference>
<keyword evidence="4" id="KW-0378">Hydrolase</keyword>
<evidence type="ECO:0000256" key="7">
    <source>
        <dbReference type="ARBA" id="ARBA00047551"/>
    </source>
</evidence>
<dbReference type="EC" id="3.1.1.97" evidence="6"/>
<dbReference type="SMART" id="SM00320">
    <property type="entry name" value="WD40"/>
    <property type="match status" value="3"/>
</dbReference>
<reference evidence="8" key="1">
    <citation type="journal article" date="2019" name="Environ. Microbiol.">
        <title>Fungal ecological strategies reflected in gene transcription - a case study of two litter decomposers.</title>
        <authorList>
            <person name="Barbi F."/>
            <person name="Kohler A."/>
            <person name="Barry K."/>
            <person name="Baskaran P."/>
            <person name="Daum C."/>
            <person name="Fauchery L."/>
            <person name="Ihrmark K."/>
            <person name="Kuo A."/>
            <person name="LaButti K."/>
            <person name="Lipzen A."/>
            <person name="Morin E."/>
            <person name="Grigoriev I.V."/>
            <person name="Henrissat B."/>
            <person name="Lindahl B."/>
            <person name="Martin F."/>
        </authorList>
    </citation>
    <scope>NUCLEOTIDE SEQUENCE</scope>
    <source>
        <strain evidence="8">JB14</strain>
    </source>
</reference>